<comment type="similarity">
    <text evidence="1">Belongs to the thioredoxin family. DsbA subfamily.</text>
</comment>
<evidence type="ECO:0000256" key="3">
    <source>
        <dbReference type="ARBA" id="ARBA00023002"/>
    </source>
</evidence>
<keyword evidence="2" id="KW-0732">Signal</keyword>
<dbReference type="AlphaFoldDB" id="A0A2G6E7K0"/>
<keyword evidence="6" id="KW-0812">Transmembrane</keyword>
<feature type="domain" description="Thioredoxin-like fold" evidence="7">
    <location>
        <begin position="118"/>
        <end position="290"/>
    </location>
</feature>
<dbReference type="PANTHER" id="PTHR13887:SF14">
    <property type="entry name" value="DISULFIDE BOND FORMATION PROTEIN D"/>
    <property type="match status" value="1"/>
</dbReference>
<comment type="caution">
    <text evidence="8">The sequence shown here is derived from an EMBL/GenBank/DDBJ whole genome shotgun (WGS) entry which is preliminary data.</text>
</comment>
<reference evidence="8 9" key="1">
    <citation type="submission" date="2017-10" db="EMBL/GenBank/DDBJ databases">
        <title>Novel microbial diversity and functional potential in the marine mammal oral microbiome.</title>
        <authorList>
            <person name="Dudek N.K."/>
            <person name="Sun C.L."/>
            <person name="Burstein D."/>
            <person name="Kantor R.S."/>
            <person name="Aliaga Goltsman D.S."/>
            <person name="Bik E.M."/>
            <person name="Thomas B.C."/>
            <person name="Banfield J.F."/>
            <person name="Relman D.A."/>
        </authorList>
    </citation>
    <scope>NUCLEOTIDE SEQUENCE [LARGE SCALE GENOMIC DNA]</scope>
    <source>
        <strain evidence="8">DOLZORAL124_49_17</strain>
    </source>
</reference>
<dbReference type="GO" id="GO:0016491">
    <property type="term" value="F:oxidoreductase activity"/>
    <property type="evidence" value="ECO:0007669"/>
    <property type="project" value="UniProtKB-KW"/>
</dbReference>
<gene>
    <name evidence="8" type="ORF">CSB45_05855</name>
</gene>
<evidence type="ECO:0000313" key="9">
    <source>
        <dbReference type="Proteomes" id="UP000229740"/>
    </source>
</evidence>
<keyword evidence="3" id="KW-0560">Oxidoreductase</keyword>
<dbReference type="InterPro" id="IPR036249">
    <property type="entry name" value="Thioredoxin-like_sf"/>
</dbReference>
<evidence type="ECO:0000256" key="1">
    <source>
        <dbReference type="ARBA" id="ARBA00005791"/>
    </source>
</evidence>
<dbReference type="PANTHER" id="PTHR13887">
    <property type="entry name" value="GLUTATHIONE S-TRANSFERASE KAPPA"/>
    <property type="match status" value="1"/>
</dbReference>
<keyword evidence="4" id="KW-1015">Disulfide bond</keyword>
<evidence type="ECO:0000256" key="4">
    <source>
        <dbReference type="ARBA" id="ARBA00023157"/>
    </source>
</evidence>
<dbReference type="InterPro" id="IPR012336">
    <property type="entry name" value="Thioredoxin-like_fold"/>
</dbReference>
<sequence>MTTSKELRSAIILAAVLIAASLLFFGWQIQQPQAVFDEEKLAARIKKDILAELESDAFLSAQQDALIAALQEEHVIDDAVDAGIKRYIEKQQEAQQKAREEYAQKAQEKAKNVPRISERDHIYGKPDATITLIEYSDFECPFCKNFHPNPKQVVDDSDGQVNLVYRHYPLQFHNPGAQKQAEASECAAELGGSEAFWHYADLLYERTTSNGRGFSLQDLVPLAEEIGLDSEAFQRCYESGTYTERVKQDVKDAQMSGITGTPGTIVLNNSSGEAKLISGAQPVETLKQAVEELLE</sequence>
<proteinExistence type="inferred from homology"/>
<dbReference type="SUPFAM" id="SSF52833">
    <property type="entry name" value="Thioredoxin-like"/>
    <property type="match status" value="1"/>
</dbReference>
<feature type="transmembrane region" description="Helical" evidence="6">
    <location>
        <begin position="7"/>
        <end position="27"/>
    </location>
</feature>
<evidence type="ECO:0000259" key="7">
    <source>
        <dbReference type="Pfam" id="PF13462"/>
    </source>
</evidence>
<keyword evidence="6" id="KW-0472">Membrane</keyword>
<name>A0A2G6E7K0_9BACT</name>
<evidence type="ECO:0000256" key="6">
    <source>
        <dbReference type="SAM" id="Phobius"/>
    </source>
</evidence>
<dbReference type="EMBL" id="PDPS01000025">
    <property type="protein sequence ID" value="PID57748.1"/>
    <property type="molecule type" value="Genomic_DNA"/>
</dbReference>
<organism evidence="8 9">
    <name type="scientific">candidate division KSB3 bacterium</name>
    <dbReference type="NCBI Taxonomy" id="2044937"/>
    <lineage>
        <taxon>Bacteria</taxon>
        <taxon>candidate division KSB3</taxon>
    </lineage>
</organism>
<keyword evidence="5" id="KW-0676">Redox-active center</keyword>
<dbReference type="Pfam" id="PF13462">
    <property type="entry name" value="Thioredoxin_4"/>
    <property type="match status" value="1"/>
</dbReference>
<keyword evidence="6" id="KW-1133">Transmembrane helix</keyword>
<evidence type="ECO:0000256" key="2">
    <source>
        <dbReference type="ARBA" id="ARBA00022729"/>
    </source>
</evidence>
<evidence type="ECO:0000313" key="8">
    <source>
        <dbReference type="EMBL" id="PID57748.1"/>
    </source>
</evidence>
<accession>A0A2G6E7K0</accession>
<protein>
    <submittedName>
        <fullName evidence="8">Disulfide bond formation protein DsbA</fullName>
    </submittedName>
</protein>
<evidence type="ECO:0000256" key="5">
    <source>
        <dbReference type="ARBA" id="ARBA00023284"/>
    </source>
</evidence>
<dbReference type="Gene3D" id="3.40.30.10">
    <property type="entry name" value="Glutaredoxin"/>
    <property type="match status" value="1"/>
</dbReference>
<dbReference type="Proteomes" id="UP000229740">
    <property type="component" value="Unassembled WGS sequence"/>
</dbReference>